<gene>
    <name evidence="1" type="ORF">D5396_21375</name>
</gene>
<dbReference type="EMBL" id="RAHG01000017">
    <property type="protein sequence ID" value="RJT09408.1"/>
    <property type="molecule type" value="Genomic_DNA"/>
</dbReference>
<keyword evidence="2" id="KW-1185">Reference proteome</keyword>
<name>A0ABX9NVZ3_9GAMM</name>
<evidence type="ECO:0008006" key="3">
    <source>
        <dbReference type="Google" id="ProtNLM"/>
    </source>
</evidence>
<dbReference type="Proteomes" id="UP000284119">
    <property type="component" value="Unassembled WGS sequence"/>
</dbReference>
<protein>
    <recommendedName>
        <fullName evidence="3">Secreted protein</fullName>
    </recommendedName>
</protein>
<evidence type="ECO:0000313" key="1">
    <source>
        <dbReference type="EMBL" id="RJT09408.1"/>
    </source>
</evidence>
<evidence type="ECO:0000313" key="2">
    <source>
        <dbReference type="Proteomes" id="UP000284119"/>
    </source>
</evidence>
<sequence length="71" mass="8181">MFQVFLLLPQNPAAARCPPVGLQPAQKNARFSTSSSGMIFERGQRFLGHNFTHSEHFKKTKYVVQTFFLFF</sequence>
<accession>A0ABX9NVZ3</accession>
<comment type="caution">
    <text evidence="1">The sequence shown here is derived from an EMBL/GenBank/DDBJ whole genome shotgun (WGS) entry which is preliminary data.</text>
</comment>
<organism evidence="1 2">
    <name type="scientific">Rahnella inusitata</name>
    <dbReference type="NCBI Taxonomy" id="58169"/>
    <lineage>
        <taxon>Bacteria</taxon>
        <taxon>Pseudomonadati</taxon>
        <taxon>Pseudomonadota</taxon>
        <taxon>Gammaproteobacteria</taxon>
        <taxon>Enterobacterales</taxon>
        <taxon>Yersiniaceae</taxon>
        <taxon>Rahnella</taxon>
    </lineage>
</organism>
<reference evidence="1 2" key="1">
    <citation type="submission" date="2018-09" db="EMBL/GenBank/DDBJ databases">
        <authorList>
            <person name="Le Fleche-Mateos A."/>
        </authorList>
    </citation>
    <scope>NUCLEOTIDE SEQUENCE [LARGE SCALE GENOMIC DNA]</scope>
    <source>
        <strain evidence="1 2">DSM 30078</strain>
    </source>
</reference>
<proteinExistence type="predicted"/>